<evidence type="ECO:0000313" key="3">
    <source>
        <dbReference type="Proteomes" id="UP000015455"/>
    </source>
</evidence>
<organism evidence="2 3">
    <name type="scientific">Thauera terpenica 58Eu</name>
    <dbReference type="NCBI Taxonomy" id="1348657"/>
    <lineage>
        <taxon>Bacteria</taxon>
        <taxon>Pseudomonadati</taxon>
        <taxon>Pseudomonadota</taxon>
        <taxon>Betaproteobacteria</taxon>
        <taxon>Rhodocyclales</taxon>
        <taxon>Zoogloeaceae</taxon>
        <taxon>Thauera</taxon>
    </lineage>
</organism>
<keyword evidence="1" id="KW-0175">Coiled coil</keyword>
<dbReference type="Pfam" id="PF13801">
    <property type="entry name" value="Metal_resist"/>
    <property type="match status" value="1"/>
</dbReference>
<comment type="caution">
    <text evidence="2">The sequence shown here is derived from an EMBL/GenBank/DDBJ whole genome shotgun (WGS) entry which is preliminary data.</text>
</comment>
<dbReference type="InterPro" id="IPR025961">
    <property type="entry name" value="Metal_resist"/>
</dbReference>
<reference evidence="2 3" key="1">
    <citation type="submission" date="2013-06" db="EMBL/GenBank/DDBJ databases">
        <title>Draft genome sequence of Thauera terpenica.</title>
        <authorList>
            <person name="Liu B."/>
            <person name="Frostegard A.H."/>
            <person name="Shapleigh J.P."/>
        </authorList>
    </citation>
    <scope>NUCLEOTIDE SEQUENCE [LARGE SCALE GENOMIC DNA]</scope>
    <source>
        <strain evidence="2 3">58Eu</strain>
    </source>
</reference>
<sequence length="72" mass="8235">MIRAIFADVVDRPGLETERAAIARLQHEQQRVLIEQLLAEREILDAEQRKLLAQLLLAQPEKPSALEDLHGR</sequence>
<dbReference type="PATRIC" id="fig|1348657.5.peg.577"/>
<dbReference type="Gene3D" id="1.20.120.1490">
    <property type="match status" value="1"/>
</dbReference>
<accession>S9ZQG2</accession>
<keyword evidence="3" id="KW-1185">Reference proteome</keyword>
<protein>
    <submittedName>
        <fullName evidence="2">Uncharacterized protein</fullName>
    </submittedName>
</protein>
<feature type="coiled-coil region" evidence="1">
    <location>
        <begin position="27"/>
        <end position="54"/>
    </location>
</feature>
<dbReference type="Proteomes" id="UP000015455">
    <property type="component" value="Unassembled WGS sequence"/>
</dbReference>
<gene>
    <name evidence="2" type="ORF">M622_10220</name>
</gene>
<name>S9ZQG2_9RHOO</name>
<evidence type="ECO:0000256" key="1">
    <source>
        <dbReference type="SAM" id="Coils"/>
    </source>
</evidence>
<dbReference type="AlphaFoldDB" id="S9ZQG2"/>
<dbReference type="EMBL" id="ATJV01000024">
    <property type="protein sequence ID" value="EPZ16886.1"/>
    <property type="molecule type" value="Genomic_DNA"/>
</dbReference>
<proteinExistence type="predicted"/>
<evidence type="ECO:0000313" key="2">
    <source>
        <dbReference type="EMBL" id="EPZ16886.1"/>
    </source>
</evidence>